<dbReference type="Proteomes" id="UP001162060">
    <property type="component" value="Unassembled WGS sequence"/>
</dbReference>
<name>A0AAV1TSF3_9STRA</name>
<evidence type="ECO:0000313" key="1">
    <source>
        <dbReference type="EMBL" id="CAK7924273.1"/>
    </source>
</evidence>
<proteinExistence type="predicted"/>
<dbReference type="AlphaFoldDB" id="A0AAV1TSF3"/>
<sequence length="33" mass="3748">MDRGDNVQRDDIRQAMAASMEDGKEPFARPLKV</sequence>
<organism evidence="1 2">
    <name type="scientific">Peronospora matthiolae</name>
    <dbReference type="NCBI Taxonomy" id="2874970"/>
    <lineage>
        <taxon>Eukaryota</taxon>
        <taxon>Sar</taxon>
        <taxon>Stramenopiles</taxon>
        <taxon>Oomycota</taxon>
        <taxon>Peronosporomycetes</taxon>
        <taxon>Peronosporales</taxon>
        <taxon>Peronosporaceae</taxon>
        <taxon>Peronospora</taxon>
    </lineage>
</organism>
<protein>
    <submittedName>
        <fullName evidence="1">Uncharacterized protein</fullName>
    </submittedName>
</protein>
<reference evidence="1" key="1">
    <citation type="submission" date="2024-01" db="EMBL/GenBank/DDBJ databases">
        <authorList>
            <person name="Webb A."/>
        </authorList>
    </citation>
    <scope>NUCLEOTIDE SEQUENCE</scope>
    <source>
        <strain evidence="1">Pm1</strain>
    </source>
</reference>
<accession>A0AAV1TSF3</accession>
<evidence type="ECO:0000313" key="2">
    <source>
        <dbReference type="Proteomes" id="UP001162060"/>
    </source>
</evidence>
<dbReference type="EMBL" id="CAKLBY020000073">
    <property type="protein sequence ID" value="CAK7924273.1"/>
    <property type="molecule type" value="Genomic_DNA"/>
</dbReference>
<gene>
    <name evidence="1" type="ORF">PM001_LOCUS9423</name>
</gene>
<comment type="caution">
    <text evidence="1">The sequence shown here is derived from an EMBL/GenBank/DDBJ whole genome shotgun (WGS) entry which is preliminary data.</text>
</comment>